<dbReference type="PANTHER" id="PTHR43408">
    <property type="entry name" value="FMN REDUCTASE (NADPH)"/>
    <property type="match status" value="1"/>
</dbReference>
<evidence type="ECO:0000256" key="3">
    <source>
        <dbReference type="ARBA" id="ARBA00022643"/>
    </source>
</evidence>
<evidence type="ECO:0000256" key="2">
    <source>
        <dbReference type="ARBA" id="ARBA00022630"/>
    </source>
</evidence>
<dbReference type="OrthoDB" id="1643408at2"/>
<dbReference type="InterPro" id="IPR005025">
    <property type="entry name" value="FMN_Rdtase-like_dom"/>
</dbReference>
<name>A0A4Q9GPQ6_9HYPH</name>
<dbReference type="Proteomes" id="UP000291613">
    <property type="component" value="Unassembled WGS sequence"/>
</dbReference>
<sequence>MPFILVVSGSPSENSKTAKLAQYVSERLAERGMRTKHLRVRDLPAGPLLSAQASDPAIGEAIELVELADGVVFVTPTYKASFSGLLKTFIDLLPQFALTGKAILPLATGGTMAHVLMLDYALRPILHALGARHSVQGHFMIESALDPAGPEFITDIKHREMLHQAISHFDQAVSRTLEAA</sequence>
<evidence type="ECO:0000313" key="6">
    <source>
        <dbReference type="EMBL" id="TBN53597.1"/>
    </source>
</evidence>
<dbReference type="InterPro" id="IPR020048">
    <property type="entry name" value="NADPH-dep_FMN_reduc_SsuE"/>
</dbReference>
<organism evidence="6 7">
    <name type="scientific">Hansschlegelia quercus</name>
    <dbReference type="NCBI Taxonomy" id="2528245"/>
    <lineage>
        <taxon>Bacteria</taxon>
        <taxon>Pseudomonadati</taxon>
        <taxon>Pseudomonadota</taxon>
        <taxon>Alphaproteobacteria</taxon>
        <taxon>Hyphomicrobiales</taxon>
        <taxon>Methylopilaceae</taxon>
        <taxon>Hansschlegelia</taxon>
    </lineage>
</organism>
<dbReference type="SUPFAM" id="SSF52218">
    <property type="entry name" value="Flavoproteins"/>
    <property type="match status" value="1"/>
</dbReference>
<dbReference type="PANTHER" id="PTHR43408:SF1">
    <property type="entry name" value="FMN REDUCTASE (NADPH)"/>
    <property type="match status" value="1"/>
</dbReference>
<dbReference type="NCBIfam" id="TIGR03567">
    <property type="entry name" value="FMN_reduc_SsuE"/>
    <property type="match status" value="1"/>
</dbReference>
<dbReference type="EMBL" id="SIUB01000003">
    <property type="protein sequence ID" value="TBN53597.1"/>
    <property type="molecule type" value="Genomic_DNA"/>
</dbReference>
<dbReference type="AlphaFoldDB" id="A0A4Q9GPQ6"/>
<accession>A0A4Q9GPQ6</accession>
<dbReference type="EC" id="1.5.1.38" evidence="6"/>
<dbReference type="InterPro" id="IPR029039">
    <property type="entry name" value="Flavoprotein-like_sf"/>
</dbReference>
<keyword evidence="4 6" id="KW-0560">Oxidoreductase</keyword>
<dbReference type="InterPro" id="IPR051814">
    <property type="entry name" value="NAD(P)H-dep_FMN_reductase"/>
</dbReference>
<keyword evidence="2" id="KW-0285">Flavoprotein</keyword>
<evidence type="ECO:0000256" key="1">
    <source>
        <dbReference type="ARBA" id="ARBA00005990"/>
    </source>
</evidence>
<dbReference type="GO" id="GO:0052873">
    <property type="term" value="F:FMN reductase (NADPH) activity"/>
    <property type="evidence" value="ECO:0007669"/>
    <property type="project" value="UniProtKB-EC"/>
</dbReference>
<evidence type="ECO:0000259" key="5">
    <source>
        <dbReference type="Pfam" id="PF03358"/>
    </source>
</evidence>
<gene>
    <name evidence="6" type="primary">ssuE</name>
    <name evidence="6" type="ORF">EYR15_07245</name>
</gene>
<comment type="caution">
    <text evidence="6">The sequence shown here is derived from an EMBL/GenBank/DDBJ whole genome shotgun (WGS) entry which is preliminary data.</text>
</comment>
<feature type="domain" description="NADPH-dependent FMN reductase-like" evidence="5">
    <location>
        <begin position="4"/>
        <end position="144"/>
    </location>
</feature>
<proteinExistence type="inferred from homology"/>
<keyword evidence="7" id="KW-1185">Reference proteome</keyword>
<evidence type="ECO:0000256" key="4">
    <source>
        <dbReference type="ARBA" id="ARBA00023002"/>
    </source>
</evidence>
<protein>
    <submittedName>
        <fullName evidence="6">FMN reductase (NADPH)</fullName>
        <ecNumber evidence="6">1.5.1.38</ecNumber>
    </submittedName>
</protein>
<evidence type="ECO:0000313" key="7">
    <source>
        <dbReference type="Proteomes" id="UP000291613"/>
    </source>
</evidence>
<keyword evidence="3" id="KW-0288">FMN</keyword>
<reference evidence="6 7" key="1">
    <citation type="submission" date="2019-02" db="EMBL/GenBank/DDBJ databases">
        <title>Hansschlegelia quercus sp. nov., a novel methylotrophic bacterium from buds of oak (Quercus robur L.).</title>
        <authorList>
            <person name="Agafonova N.V."/>
            <person name="Kaparullina E.N."/>
            <person name="Grouzdev D.S."/>
            <person name="Doronina N.V."/>
        </authorList>
    </citation>
    <scope>NUCLEOTIDE SEQUENCE [LARGE SCALE GENOMIC DNA]</scope>
    <source>
        <strain evidence="6 7">Dub</strain>
    </source>
</reference>
<dbReference type="Pfam" id="PF03358">
    <property type="entry name" value="FMN_red"/>
    <property type="match status" value="1"/>
</dbReference>
<dbReference type="Gene3D" id="3.40.50.360">
    <property type="match status" value="1"/>
</dbReference>
<comment type="similarity">
    <text evidence="1">Belongs to the SsuE family.</text>
</comment>
<dbReference type="RefSeq" id="WP_131002560.1">
    <property type="nucleotide sequence ID" value="NZ_JBHSZR010000003.1"/>
</dbReference>
<dbReference type="GO" id="GO:0046306">
    <property type="term" value="P:alkanesulfonate catabolic process"/>
    <property type="evidence" value="ECO:0007669"/>
    <property type="project" value="InterPro"/>
</dbReference>